<keyword evidence="3" id="KW-1185">Reference proteome</keyword>
<feature type="compositionally biased region" description="Polar residues" evidence="1">
    <location>
        <begin position="154"/>
        <end position="164"/>
    </location>
</feature>
<dbReference type="Proteomes" id="UP001445076">
    <property type="component" value="Unassembled WGS sequence"/>
</dbReference>
<accession>A0AAW0X9F1</accession>
<feature type="region of interest" description="Disordered" evidence="1">
    <location>
        <begin position="71"/>
        <end position="164"/>
    </location>
</feature>
<sequence>ALVSKHSHVSPIVCTKRAAQAFGNSCNPAALSPDTKVIEESNHRQILQDKLHNGMKVDLGLRKLLQGVEGTMATEKNTTPTSSLSSVDTNPLEFKFIDDESGETSRSSPTSTTREEVEDSGEAETKLPVFTSQDGGGSHAPACSKLTPPMCLAESSSSTILLPD</sequence>
<evidence type="ECO:0000313" key="2">
    <source>
        <dbReference type="EMBL" id="KAK8736366.1"/>
    </source>
</evidence>
<dbReference type="AlphaFoldDB" id="A0AAW0X9F1"/>
<comment type="caution">
    <text evidence="2">The sequence shown here is derived from an EMBL/GenBank/DDBJ whole genome shotgun (WGS) entry which is preliminary data.</text>
</comment>
<dbReference type="EMBL" id="JARKIK010000044">
    <property type="protein sequence ID" value="KAK8736366.1"/>
    <property type="molecule type" value="Genomic_DNA"/>
</dbReference>
<name>A0AAW0X9F1_CHEQU</name>
<reference evidence="2 3" key="1">
    <citation type="journal article" date="2024" name="BMC Genomics">
        <title>Genome assembly of redclaw crayfish (Cherax quadricarinatus) provides insights into its immune adaptation and hypoxia tolerance.</title>
        <authorList>
            <person name="Liu Z."/>
            <person name="Zheng J."/>
            <person name="Li H."/>
            <person name="Fang K."/>
            <person name="Wang S."/>
            <person name="He J."/>
            <person name="Zhou D."/>
            <person name="Weng S."/>
            <person name="Chi M."/>
            <person name="Gu Z."/>
            <person name="He J."/>
            <person name="Li F."/>
            <person name="Wang M."/>
        </authorList>
    </citation>
    <scope>NUCLEOTIDE SEQUENCE [LARGE SCALE GENOMIC DNA]</scope>
    <source>
        <strain evidence="2">ZL_2023a</strain>
    </source>
</reference>
<feature type="compositionally biased region" description="Polar residues" evidence="1">
    <location>
        <begin position="74"/>
        <end position="89"/>
    </location>
</feature>
<gene>
    <name evidence="2" type="ORF">OTU49_004962</name>
</gene>
<organism evidence="2 3">
    <name type="scientific">Cherax quadricarinatus</name>
    <name type="common">Australian red claw crayfish</name>
    <dbReference type="NCBI Taxonomy" id="27406"/>
    <lineage>
        <taxon>Eukaryota</taxon>
        <taxon>Metazoa</taxon>
        <taxon>Ecdysozoa</taxon>
        <taxon>Arthropoda</taxon>
        <taxon>Crustacea</taxon>
        <taxon>Multicrustacea</taxon>
        <taxon>Malacostraca</taxon>
        <taxon>Eumalacostraca</taxon>
        <taxon>Eucarida</taxon>
        <taxon>Decapoda</taxon>
        <taxon>Pleocyemata</taxon>
        <taxon>Astacidea</taxon>
        <taxon>Parastacoidea</taxon>
        <taxon>Parastacidae</taxon>
        <taxon>Cherax</taxon>
    </lineage>
</organism>
<evidence type="ECO:0000313" key="3">
    <source>
        <dbReference type="Proteomes" id="UP001445076"/>
    </source>
</evidence>
<proteinExistence type="predicted"/>
<protein>
    <submittedName>
        <fullName evidence="2">Uncharacterized protein</fullName>
    </submittedName>
</protein>
<feature type="non-terminal residue" evidence="2">
    <location>
        <position position="1"/>
    </location>
</feature>
<evidence type="ECO:0000256" key="1">
    <source>
        <dbReference type="SAM" id="MobiDB-lite"/>
    </source>
</evidence>